<comment type="caution">
    <text evidence="2">The sequence shown here is derived from an EMBL/GenBank/DDBJ whole genome shotgun (WGS) entry which is preliminary data.</text>
</comment>
<dbReference type="RefSeq" id="WP_185165143.1">
    <property type="nucleotide sequence ID" value="NZ_JACKWY010000010.1"/>
</dbReference>
<organism evidence="2 3">
    <name type="scientific">Clostridium gasigenes</name>
    <dbReference type="NCBI Taxonomy" id="94869"/>
    <lineage>
        <taxon>Bacteria</taxon>
        <taxon>Bacillati</taxon>
        <taxon>Bacillota</taxon>
        <taxon>Clostridia</taxon>
        <taxon>Eubacteriales</taxon>
        <taxon>Clostridiaceae</taxon>
        <taxon>Clostridium</taxon>
    </lineage>
</organism>
<dbReference type="AlphaFoldDB" id="A0A7X0VS32"/>
<feature type="signal peptide" evidence="1">
    <location>
        <begin position="1"/>
        <end position="26"/>
    </location>
</feature>
<dbReference type="PROSITE" id="PS51257">
    <property type="entry name" value="PROKAR_LIPOPROTEIN"/>
    <property type="match status" value="1"/>
</dbReference>
<accession>A0A7X0VS32</accession>
<evidence type="ECO:0000313" key="3">
    <source>
        <dbReference type="Proteomes" id="UP000585258"/>
    </source>
</evidence>
<dbReference type="EMBL" id="JACKWY010000010">
    <property type="protein sequence ID" value="MBB6716012.1"/>
    <property type="molecule type" value="Genomic_DNA"/>
</dbReference>
<sequence length="207" mass="23336">MKKIISFLLTGLITFTLIGCTSNKQASTNVATKEDGLHEKSVDGVKFILGDVSKEIVKGDMNSDGSMNIESGEYFQFGIDKKKSADYEYVIINVKVENTTEKVVKLFQTGWKATMKDGYELKSIEVTDKLNDEQVPSNYSFEAQVKIPVEKNLNASEVELKYNFKDYSNLVKAMKESSNGKSVDDIKKDYPELYKDNFVDFGVIKIQ</sequence>
<keyword evidence="1" id="KW-0732">Signal</keyword>
<evidence type="ECO:0008006" key="4">
    <source>
        <dbReference type="Google" id="ProtNLM"/>
    </source>
</evidence>
<feature type="chain" id="PRO_5030996166" description="DUF4352 domain-containing protein" evidence="1">
    <location>
        <begin position="27"/>
        <end position="207"/>
    </location>
</feature>
<proteinExistence type="predicted"/>
<evidence type="ECO:0000313" key="2">
    <source>
        <dbReference type="EMBL" id="MBB6716012.1"/>
    </source>
</evidence>
<gene>
    <name evidence="2" type="ORF">H7E68_15005</name>
</gene>
<name>A0A7X0VS32_9CLOT</name>
<evidence type="ECO:0000256" key="1">
    <source>
        <dbReference type="SAM" id="SignalP"/>
    </source>
</evidence>
<protein>
    <recommendedName>
        <fullName evidence="4">DUF4352 domain-containing protein</fullName>
    </recommendedName>
</protein>
<reference evidence="2 3" key="1">
    <citation type="submission" date="2020-08" db="EMBL/GenBank/DDBJ databases">
        <title>Clostridia isolated from Swiss meat.</title>
        <authorList>
            <person name="Wambui J."/>
            <person name="Stevens M.J.A."/>
            <person name="Stephan R."/>
        </authorList>
    </citation>
    <scope>NUCLEOTIDE SEQUENCE [LARGE SCALE GENOMIC DNA]</scope>
    <source>
        <strain evidence="2 3">CM001</strain>
    </source>
</reference>
<dbReference type="Proteomes" id="UP000585258">
    <property type="component" value="Unassembled WGS sequence"/>
</dbReference>